<feature type="compositionally biased region" description="Pro residues" evidence="1">
    <location>
        <begin position="129"/>
        <end position="140"/>
    </location>
</feature>
<evidence type="ECO:0000256" key="1">
    <source>
        <dbReference type="SAM" id="MobiDB-lite"/>
    </source>
</evidence>
<dbReference type="AlphaFoldDB" id="A0A4D4KHR9"/>
<protein>
    <recommendedName>
        <fullName evidence="2">DNA-binding phage zinc finger domain-containing protein</fullName>
    </recommendedName>
</protein>
<keyword evidence="4" id="KW-1185">Reference proteome</keyword>
<dbReference type="Proteomes" id="UP000299290">
    <property type="component" value="Unassembled WGS sequence"/>
</dbReference>
<evidence type="ECO:0000313" key="4">
    <source>
        <dbReference type="Proteomes" id="UP000299290"/>
    </source>
</evidence>
<dbReference type="EMBL" id="BJHV01000001">
    <property type="protein sequence ID" value="GDY48701.1"/>
    <property type="molecule type" value="Genomic_DNA"/>
</dbReference>
<evidence type="ECO:0000259" key="2">
    <source>
        <dbReference type="Pfam" id="PF24623"/>
    </source>
</evidence>
<evidence type="ECO:0000313" key="3">
    <source>
        <dbReference type="EMBL" id="GDY48701.1"/>
    </source>
</evidence>
<name>A0A4D4KHR9_9ACTN</name>
<gene>
    <name evidence="3" type="ORF">SANT12839_095830</name>
</gene>
<feature type="region of interest" description="Disordered" evidence="1">
    <location>
        <begin position="115"/>
        <end position="140"/>
    </location>
</feature>
<comment type="caution">
    <text evidence="3">The sequence shown here is derived from an EMBL/GenBank/DDBJ whole genome shotgun (WGS) entry which is preliminary data.</text>
</comment>
<dbReference type="InterPro" id="IPR056911">
    <property type="entry name" value="Phage_Znf_bind_put"/>
</dbReference>
<dbReference type="Pfam" id="PF24623">
    <property type="entry name" value="Phage_zn_bind_8"/>
    <property type="match status" value="1"/>
</dbReference>
<accession>A0A4D4KHR9</accession>
<feature type="domain" description="DNA-binding phage zinc finger" evidence="2">
    <location>
        <begin position="10"/>
        <end position="56"/>
    </location>
</feature>
<organism evidence="3 4">
    <name type="scientific">Streptomyces antimycoticus</name>
    <dbReference type="NCBI Taxonomy" id="68175"/>
    <lineage>
        <taxon>Bacteria</taxon>
        <taxon>Bacillati</taxon>
        <taxon>Actinomycetota</taxon>
        <taxon>Actinomycetes</taxon>
        <taxon>Kitasatosporales</taxon>
        <taxon>Streptomycetaceae</taxon>
        <taxon>Streptomyces</taxon>
        <taxon>Streptomyces violaceusniger group</taxon>
    </lineage>
</organism>
<proteinExistence type="predicted"/>
<reference evidence="3 4" key="1">
    <citation type="journal article" date="2020" name="Int. J. Syst. Evol. Microbiol.">
        <title>Reclassification of Streptomyces castelarensis and Streptomyces sporoclivatus as later heterotypic synonyms of Streptomyces antimycoticus.</title>
        <authorList>
            <person name="Komaki H."/>
            <person name="Tamura T."/>
        </authorList>
    </citation>
    <scope>NUCLEOTIDE SEQUENCE [LARGE SCALE GENOMIC DNA]</scope>
    <source>
        <strain evidence="3 4">NBRC 12839</strain>
    </source>
</reference>
<sequence length="140" mass="14946">MELTLNQAASAVERNDCPKCEASAESPCRTRGGKAATKYHTARFILVPTLREELAVPEDRGPGRPWKAGPPVEALPAAAVVKPIRIGYARCSTAQQELASQLAALEPVCKRIFSEKISTPGQDPAGQVPQPPPPSGTHRK</sequence>